<evidence type="ECO:0000313" key="2">
    <source>
        <dbReference type="Proteomes" id="UP001554567"/>
    </source>
</evidence>
<gene>
    <name evidence="1" type="ORF">ABW286_09450</name>
</gene>
<protein>
    <submittedName>
        <fullName evidence="1">Uncharacterized protein</fullName>
    </submittedName>
</protein>
<reference evidence="1 2" key="1">
    <citation type="submission" date="2024-07" db="EMBL/GenBank/DDBJ databases">
        <authorList>
            <person name="Dulla G.F.J."/>
            <person name="Delorm J.G."/>
        </authorList>
    </citation>
    <scope>NUCLEOTIDE SEQUENCE [LARGE SCALE GENOMIC DNA]</scope>
    <source>
        <strain evidence="1 2">JGD 233</strain>
    </source>
</reference>
<keyword evidence="2" id="KW-1185">Reference proteome</keyword>
<comment type="caution">
    <text evidence="1">The sequence shown here is derived from an EMBL/GenBank/DDBJ whole genome shotgun (WGS) entry which is preliminary data.</text>
</comment>
<dbReference type="RefSeq" id="WP_367167318.1">
    <property type="nucleotide sequence ID" value="NZ_JBFKZN010000004.1"/>
</dbReference>
<dbReference type="EMBL" id="JBFKZN010000004">
    <property type="protein sequence ID" value="MEW5289403.1"/>
    <property type="molecule type" value="Genomic_DNA"/>
</dbReference>
<name>A0ABV3N0Q9_9GAMM</name>
<sequence>MAALINTGLGLINNIYRHIGDNVTYWRELALSGGFKRWICAVIKRRRQRVKEEVQVSSPGGKPDLYLTVVIFCASC</sequence>
<organism evidence="1 2">
    <name type="scientific">Erwinia papayae</name>
    <dbReference type="NCBI Taxonomy" id="206499"/>
    <lineage>
        <taxon>Bacteria</taxon>
        <taxon>Pseudomonadati</taxon>
        <taxon>Pseudomonadota</taxon>
        <taxon>Gammaproteobacteria</taxon>
        <taxon>Enterobacterales</taxon>
        <taxon>Erwiniaceae</taxon>
        <taxon>Erwinia</taxon>
    </lineage>
</organism>
<accession>A0ABV3N0Q9</accession>
<proteinExistence type="predicted"/>
<dbReference type="Proteomes" id="UP001554567">
    <property type="component" value="Unassembled WGS sequence"/>
</dbReference>
<evidence type="ECO:0000313" key="1">
    <source>
        <dbReference type="EMBL" id="MEW5289403.1"/>
    </source>
</evidence>